<proteinExistence type="predicted"/>
<dbReference type="EMBL" id="JAESDN010000005">
    <property type="protein sequence ID" value="KAG7050483.1"/>
    <property type="molecule type" value="Genomic_DNA"/>
</dbReference>
<sequence length="52" mass="6157">MCPIKRQPVTQFQKTSCFIDRGGKITYQKRLLSRLRVSFDIEYFTSARELLS</sequence>
<reference evidence="1" key="1">
    <citation type="submission" date="2021-05" db="EMBL/GenBank/DDBJ databases">
        <title>Comparative genomics of three Colletotrichum scovillei strains and genetic complementation revealed genes involved fungal growth and virulence on chili pepper.</title>
        <authorList>
            <person name="Hsieh D.-K."/>
            <person name="Chuang S.-C."/>
            <person name="Chen C.-Y."/>
            <person name="Chao Y.-T."/>
            <person name="Lu M.-Y.J."/>
            <person name="Lee M.-H."/>
            <person name="Shih M.-C."/>
        </authorList>
    </citation>
    <scope>NUCLEOTIDE SEQUENCE</scope>
    <source>
        <strain evidence="1">Coll-153</strain>
    </source>
</reference>
<protein>
    <submittedName>
        <fullName evidence="1">Uncharacterized protein</fullName>
    </submittedName>
</protein>
<name>A0A9P7R734_9PEZI</name>
<gene>
    <name evidence="1" type="ORF">JMJ77_013230</name>
</gene>
<dbReference type="Proteomes" id="UP000699042">
    <property type="component" value="Unassembled WGS sequence"/>
</dbReference>
<dbReference type="AlphaFoldDB" id="A0A9P7R734"/>
<comment type="caution">
    <text evidence="1">The sequence shown here is derived from an EMBL/GenBank/DDBJ whole genome shotgun (WGS) entry which is preliminary data.</text>
</comment>
<feature type="non-terminal residue" evidence="1">
    <location>
        <position position="52"/>
    </location>
</feature>
<keyword evidence="2" id="KW-1185">Reference proteome</keyword>
<evidence type="ECO:0000313" key="2">
    <source>
        <dbReference type="Proteomes" id="UP000699042"/>
    </source>
</evidence>
<evidence type="ECO:0000313" key="1">
    <source>
        <dbReference type="EMBL" id="KAG7050483.1"/>
    </source>
</evidence>
<accession>A0A9P7R734</accession>
<organism evidence="1 2">
    <name type="scientific">Colletotrichum scovillei</name>
    <dbReference type="NCBI Taxonomy" id="1209932"/>
    <lineage>
        <taxon>Eukaryota</taxon>
        <taxon>Fungi</taxon>
        <taxon>Dikarya</taxon>
        <taxon>Ascomycota</taxon>
        <taxon>Pezizomycotina</taxon>
        <taxon>Sordariomycetes</taxon>
        <taxon>Hypocreomycetidae</taxon>
        <taxon>Glomerellales</taxon>
        <taxon>Glomerellaceae</taxon>
        <taxon>Colletotrichum</taxon>
        <taxon>Colletotrichum acutatum species complex</taxon>
    </lineage>
</organism>